<feature type="transmembrane region" description="Helical" evidence="8">
    <location>
        <begin position="281"/>
        <end position="302"/>
    </location>
</feature>
<feature type="transmembrane region" description="Helical" evidence="8">
    <location>
        <begin position="200"/>
        <end position="218"/>
    </location>
</feature>
<keyword evidence="5 8" id="KW-1133">Transmembrane helix</keyword>
<keyword evidence="3 7" id="KW-0813">Transport</keyword>
<feature type="transmembrane region" description="Helical" evidence="8">
    <location>
        <begin position="132"/>
        <end position="151"/>
    </location>
</feature>
<dbReference type="OrthoDB" id="9809167at2"/>
<dbReference type="AlphaFoldDB" id="A0A3A3GPB3"/>
<dbReference type="InterPro" id="IPR001248">
    <property type="entry name" value="Pur-cyt_permease"/>
</dbReference>
<dbReference type="Gene3D" id="1.10.4160.10">
    <property type="entry name" value="Hydantoin permease"/>
    <property type="match status" value="1"/>
</dbReference>
<dbReference type="PIRSF" id="PIRSF002744">
    <property type="entry name" value="Pur-cyt_permease"/>
    <property type="match status" value="1"/>
</dbReference>
<feature type="transmembrane region" description="Helical" evidence="8">
    <location>
        <begin position="163"/>
        <end position="180"/>
    </location>
</feature>
<dbReference type="EMBL" id="QYZD01000001">
    <property type="protein sequence ID" value="RJG26948.1"/>
    <property type="molecule type" value="Genomic_DNA"/>
</dbReference>
<dbReference type="PANTHER" id="PTHR31806:SF1">
    <property type="entry name" value="PURINE-CYTOSINE PERMEASE FCY2-RELATED"/>
    <property type="match status" value="1"/>
</dbReference>
<evidence type="ECO:0000256" key="7">
    <source>
        <dbReference type="PIRNR" id="PIRNR002744"/>
    </source>
</evidence>
<evidence type="ECO:0000313" key="9">
    <source>
        <dbReference type="EMBL" id="RJG26948.1"/>
    </source>
</evidence>
<feature type="transmembrane region" description="Helical" evidence="8">
    <location>
        <begin position="391"/>
        <end position="409"/>
    </location>
</feature>
<dbReference type="InterPro" id="IPR026030">
    <property type="entry name" value="Pur-cyt_permease_Fcy2/21/22"/>
</dbReference>
<feature type="transmembrane region" description="Helical" evidence="8">
    <location>
        <begin position="49"/>
        <end position="71"/>
    </location>
</feature>
<evidence type="ECO:0000313" key="10">
    <source>
        <dbReference type="Proteomes" id="UP000266177"/>
    </source>
</evidence>
<dbReference type="RefSeq" id="WP_119790632.1">
    <property type="nucleotide sequence ID" value="NZ_QYZD01000001.1"/>
</dbReference>
<dbReference type="Proteomes" id="UP000266177">
    <property type="component" value="Unassembled WGS sequence"/>
</dbReference>
<proteinExistence type="inferred from homology"/>
<keyword evidence="4 8" id="KW-0812">Transmembrane</keyword>
<feature type="transmembrane region" description="Helical" evidence="8">
    <location>
        <begin position="350"/>
        <end position="370"/>
    </location>
</feature>
<keyword evidence="6 7" id="KW-0472">Membrane</keyword>
<sequence length="452" mass="48867">MNTPESSVFVPAEDRKGTPKELFFIWFAGNIGILGVVYGAMIVGFQLSFLQSLLAAAVGALSFALVGYLSLAGRDAGTTTFVLSRAAFGFKGNYIPTFMGWINLVGWLAVGVVTGTLTLLALFSVFGIGSNPFLTLISLLIFAALIIGSSMFGQEALVKIQTFFTYVFGGLTLLVLLILIPKTNWPELMNMSNGNWVTNFLPAVSIIMAGTGISWSIASADYSCYQKPDQSSRSIVTRVTFGAFIPLFVIMSVGVLMSTSVPDLAVSANPIEVISQALPRWMTVLYFVTALGGLIPQCIIGLKSARVNLETLNIHVKDSTSLIIHSLFLILIPIYTLFVSEDFMGNFQTFLGLLGIGMAAWAAIFLIDYVKIRKTAGYEPRLLTDPGYNKVNYRGVSSWLAGVLVGFLFTNSPFFDGPFAKGMFQDNSLGVLLAFAVSAIVYYGLLTVTARK</sequence>
<feature type="transmembrane region" description="Helical" evidence="8">
    <location>
        <begin position="322"/>
        <end position="338"/>
    </location>
</feature>
<feature type="transmembrane region" description="Helical" evidence="8">
    <location>
        <begin position="239"/>
        <end position="261"/>
    </location>
</feature>
<evidence type="ECO:0000256" key="5">
    <source>
        <dbReference type="ARBA" id="ARBA00022989"/>
    </source>
</evidence>
<dbReference type="GO" id="GO:0022857">
    <property type="term" value="F:transmembrane transporter activity"/>
    <property type="evidence" value="ECO:0007669"/>
    <property type="project" value="InterPro"/>
</dbReference>
<feature type="transmembrane region" description="Helical" evidence="8">
    <location>
        <begin position="23"/>
        <end position="43"/>
    </location>
</feature>
<evidence type="ECO:0000256" key="3">
    <source>
        <dbReference type="ARBA" id="ARBA00022448"/>
    </source>
</evidence>
<dbReference type="PANTHER" id="PTHR31806">
    <property type="entry name" value="PURINE-CYTOSINE PERMEASE FCY2-RELATED"/>
    <property type="match status" value="1"/>
</dbReference>
<dbReference type="GO" id="GO:0005886">
    <property type="term" value="C:plasma membrane"/>
    <property type="evidence" value="ECO:0007669"/>
    <property type="project" value="TreeGrafter"/>
</dbReference>
<evidence type="ECO:0000256" key="6">
    <source>
        <dbReference type="ARBA" id="ARBA00023136"/>
    </source>
</evidence>
<protein>
    <submittedName>
        <fullName evidence="9">Allantoin permease</fullName>
    </submittedName>
</protein>
<comment type="subcellular location">
    <subcellularLocation>
        <location evidence="1">Membrane</location>
        <topology evidence="1">Multi-pass membrane protein</topology>
    </subcellularLocation>
</comment>
<evidence type="ECO:0000256" key="8">
    <source>
        <dbReference type="SAM" id="Phobius"/>
    </source>
</evidence>
<evidence type="ECO:0000256" key="2">
    <source>
        <dbReference type="ARBA" id="ARBA00008974"/>
    </source>
</evidence>
<reference evidence="9 10" key="1">
    <citation type="submission" date="2018-09" db="EMBL/GenBank/DDBJ databases">
        <title>Paenibacillus SK2017-BO5.</title>
        <authorList>
            <person name="Piskunova J.V."/>
            <person name="Dubiley S.A."/>
            <person name="Severinov K.V."/>
        </authorList>
    </citation>
    <scope>NUCLEOTIDE SEQUENCE [LARGE SCALE GENOMIC DNA]</scope>
    <source>
        <strain evidence="9 10">BO5</strain>
    </source>
</reference>
<comment type="similarity">
    <text evidence="2 7">Belongs to the purine-cytosine permease (2.A.39) family.</text>
</comment>
<evidence type="ECO:0000256" key="1">
    <source>
        <dbReference type="ARBA" id="ARBA00004141"/>
    </source>
</evidence>
<accession>A0A3A3GPB3</accession>
<name>A0A3A3GPB3_PANTH</name>
<gene>
    <name evidence="9" type="ORF">DQX05_02760</name>
</gene>
<dbReference type="Pfam" id="PF02133">
    <property type="entry name" value="Transp_cyt_pur"/>
    <property type="match status" value="1"/>
</dbReference>
<organism evidence="9 10">
    <name type="scientific">Paenibacillus thiaminolyticus</name>
    <name type="common">Bacillus thiaminolyticus</name>
    <dbReference type="NCBI Taxonomy" id="49283"/>
    <lineage>
        <taxon>Bacteria</taxon>
        <taxon>Bacillati</taxon>
        <taxon>Bacillota</taxon>
        <taxon>Bacilli</taxon>
        <taxon>Bacillales</taxon>
        <taxon>Paenibacillaceae</taxon>
        <taxon>Paenibacillus</taxon>
    </lineage>
</organism>
<evidence type="ECO:0000256" key="4">
    <source>
        <dbReference type="ARBA" id="ARBA00022692"/>
    </source>
</evidence>
<comment type="caution">
    <text evidence="9">The sequence shown here is derived from an EMBL/GenBank/DDBJ whole genome shotgun (WGS) entry which is preliminary data.</text>
</comment>
<feature type="transmembrane region" description="Helical" evidence="8">
    <location>
        <begin position="429"/>
        <end position="450"/>
    </location>
</feature>
<feature type="transmembrane region" description="Helical" evidence="8">
    <location>
        <begin position="101"/>
        <end position="126"/>
    </location>
</feature>